<reference evidence="3" key="1">
    <citation type="journal article" date="2019" name="Int. J. Syst. Evol. Microbiol.">
        <title>The Global Catalogue of Microorganisms (GCM) 10K type strain sequencing project: providing services to taxonomists for standard genome sequencing and annotation.</title>
        <authorList>
            <consortium name="The Broad Institute Genomics Platform"/>
            <consortium name="The Broad Institute Genome Sequencing Center for Infectious Disease"/>
            <person name="Wu L."/>
            <person name="Ma J."/>
        </authorList>
    </citation>
    <scope>NUCLEOTIDE SEQUENCE [LARGE SCALE GENOMIC DNA]</scope>
    <source>
        <strain evidence="3">JCM 17543</strain>
    </source>
</reference>
<feature type="compositionally biased region" description="Basic and acidic residues" evidence="1">
    <location>
        <begin position="96"/>
        <end position="113"/>
    </location>
</feature>
<gene>
    <name evidence="2" type="ORF">GCM10022276_23060</name>
</gene>
<evidence type="ECO:0000313" key="2">
    <source>
        <dbReference type="EMBL" id="GAA3903781.1"/>
    </source>
</evidence>
<dbReference type="Proteomes" id="UP001500827">
    <property type="component" value="Unassembled WGS sequence"/>
</dbReference>
<name>A0ABP7LMC9_9SPHN</name>
<comment type="caution">
    <text evidence="2">The sequence shown here is derived from an EMBL/GenBank/DDBJ whole genome shotgun (WGS) entry which is preliminary data.</text>
</comment>
<dbReference type="EMBL" id="BAABBM010000001">
    <property type="protein sequence ID" value="GAA3903781.1"/>
    <property type="molecule type" value="Genomic_DNA"/>
</dbReference>
<proteinExistence type="predicted"/>
<protein>
    <submittedName>
        <fullName evidence="2">Uncharacterized protein</fullName>
    </submittedName>
</protein>
<sequence>MFRLYGDDEVQRLCRDHPMRGISELNQHVMRSFTQADEHDCSAACIDEMPRGVVHGHMEVTYPRGYAQRACSEDRQHPKVLGPVLDEDPPLGEGLGEGRVDDEPGSRLVVKSD</sequence>
<accession>A0ABP7LMC9</accession>
<evidence type="ECO:0000313" key="3">
    <source>
        <dbReference type="Proteomes" id="UP001500827"/>
    </source>
</evidence>
<keyword evidence="3" id="KW-1185">Reference proteome</keyword>
<evidence type="ECO:0000256" key="1">
    <source>
        <dbReference type="SAM" id="MobiDB-lite"/>
    </source>
</evidence>
<organism evidence="2 3">
    <name type="scientific">Sphingomonas limnosediminicola</name>
    <dbReference type="NCBI Taxonomy" id="940133"/>
    <lineage>
        <taxon>Bacteria</taxon>
        <taxon>Pseudomonadati</taxon>
        <taxon>Pseudomonadota</taxon>
        <taxon>Alphaproteobacteria</taxon>
        <taxon>Sphingomonadales</taxon>
        <taxon>Sphingomonadaceae</taxon>
        <taxon>Sphingomonas</taxon>
    </lineage>
</organism>
<feature type="region of interest" description="Disordered" evidence="1">
    <location>
        <begin position="68"/>
        <end position="113"/>
    </location>
</feature>